<evidence type="ECO:0000313" key="19">
    <source>
        <dbReference type="Proteomes" id="UP001595904"/>
    </source>
</evidence>
<dbReference type="Pfam" id="PF07660">
    <property type="entry name" value="STN"/>
    <property type="match status" value="1"/>
</dbReference>
<dbReference type="SUPFAM" id="SSF56935">
    <property type="entry name" value="Porins"/>
    <property type="match status" value="1"/>
</dbReference>
<comment type="subcellular location">
    <subcellularLocation>
        <location evidence="1 14">Cell outer membrane</location>
        <topology evidence="1 14">Multi-pass membrane protein</topology>
    </subcellularLocation>
</comment>
<evidence type="ECO:0000256" key="1">
    <source>
        <dbReference type="ARBA" id="ARBA00004571"/>
    </source>
</evidence>
<dbReference type="InterPro" id="IPR037066">
    <property type="entry name" value="Plug_dom_sf"/>
</dbReference>
<dbReference type="InterPro" id="IPR000531">
    <property type="entry name" value="Beta-barrel_TonB"/>
</dbReference>
<evidence type="ECO:0000256" key="6">
    <source>
        <dbReference type="ARBA" id="ARBA00022692"/>
    </source>
</evidence>
<protein>
    <submittedName>
        <fullName evidence="18">TonB-dependent siderophore receptor</fullName>
    </submittedName>
</protein>
<dbReference type="SMART" id="SM00965">
    <property type="entry name" value="STN"/>
    <property type="match status" value="1"/>
</dbReference>
<comment type="caution">
    <text evidence="18">The sequence shown here is derived from an EMBL/GenBank/DDBJ whole genome shotgun (WGS) entry which is preliminary data.</text>
</comment>
<gene>
    <name evidence="18" type="ORF">ACFPN2_05050</name>
</gene>
<evidence type="ECO:0000259" key="17">
    <source>
        <dbReference type="SMART" id="SM00965"/>
    </source>
</evidence>
<evidence type="ECO:0000256" key="16">
    <source>
        <dbReference type="RuleBase" id="RU003357"/>
    </source>
</evidence>
<evidence type="ECO:0000256" key="4">
    <source>
        <dbReference type="ARBA" id="ARBA00022452"/>
    </source>
</evidence>
<keyword evidence="5" id="KW-0410">Iron transport</keyword>
<keyword evidence="13 14" id="KW-0998">Cell outer membrane</keyword>
<evidence type="ECO:0000256" key="9">
    <source>
        <dbReference type="ARBA" id="ARBA00023065"/>
    </source>
</evidence>
<dbReference type="Pfam" id="PF07715">
    <property type="entry name" value="Plug"/>
    <property type="match status" value="1"/>
</dbReference>
<dbReference type="PANTHER" id="PTHR32552">
    <property type="entry name" value="FERRICHROME IRON RECEPTOR-RELATED"/>
    <property type="match status" value="1"/>
</dbReference>
<evidence type="ECO:0000256" key="7">
    <source>
        <dbReference type="ARBA" id="ARBA00022729"/>
    </source>
</evidence>
<evidence type="ECO:0000313" key="18">
    <source>
        <dbReference type="EMBL" id="MFC4308442.1"/>
    </source>
</evidence>
<evidence type="ECO:0000256" key="3">
    <source>
        <dbReference type="ARBA" id="ARBA00022448"/>
    </source>
</evidence>
<dbReference type="Gene3D" id="2.40.170.20">
    <property type="entry name" value="TonB-dependent receptor, beta-barrel domain"/>
    <property type="match status" value="1"/>
</dbReference>
<keyword evidence="8" id="KW-0408">Iron</keyword>
<dbReference type="Pfam" id="PF00593">
    <property type="entry name" value="TonB_dep_Rec_b-barrel"/>
    <property type="match status" value="1"/>
</dbReference>
<dbReference type="CDD" id="cd01347">
    <property type="entry name" value="ligand_gated_channel"/>
    <property type="match status" value="1"/>
</dbReference>
<dbReference type="Gene3D" id="3.55.50.30">
    <property type="match status" value="1"/>
</dbReference>
<dbReference type="Gene3D" id="2.170.130.10">
    <property type="entry name" value="TonB-dependent receptor, plug domain"/>
    <property type="match status" value="1"/>
</dbReference>
<keyword evidence="6 14" id="KW-0812">Transmembrane</keyword>
<sequence length="879" mass="96508">MMHRVDETTSCRRSQRLSALVAGCVYTLGGAFWSPPGLAQQRDAESAGDSQVFSLSIPAQALGAALLQLADATGTQIVFETTKVRGLKSAPLSGKFPREEALRVLLSGTGFTYRFSSPTTVTLVLAPADQATRTLGPVRVEGMNSLATAGINGSTDPTATEGTGSYTSSALTIGSKAPLSIRETPQSVSVVTQQRMQDQNLTDFTSTLNQSTGVTLVQGASSLETNFYSRGFQITRFQIDGGAPLSTASSSGSSHGFFPLLDMAQYDHIELLRGADGLFNGYGNPGGAVNLVRKRPLDHRQVVVEGAIGSWSNRRSVIDAAAPLGFDGRLRGRTVLSYQDRDYFYDTANDNHTLSYGILEADVTPATVIGAGVSMTRMNALPWASGLPRYGNGDDLKLPRDTCLCTDWSRWNFETTEVFAQAEQEIGDDWNLKFNVTRLEQQSRLKVGTVNGAVLPDSGTGPTLAGSINDYSTLQHVADVTLRGAFPLFGERQQLVAGVNYQNVDAGGYQGYGALFSLPYPPADVFNFDPSAYPEPANSTPDYVSPKRRQIQWGGYANLQLTFWSRWHMPLGVRWSRYEYESLDQGLTPEGAISYSIPTHYTSEDLSALPYLSLSYDLLENWTAYASYTSIYNSQADYLDKQRQPLDPMTGSNWEAGLKGELFDRRLSFSVAAYRIEQKNFPIRDRSVPYSSNDTGITCCFYTAGNSYVKLSQGADLEVTGALLPNWQLSVGYTYNVNEYKGENSGENEDKPLSSYTPKHLLKLWTSYRPLAAGWNRFDFGLGVNAQTDSYNTGSTCLEYRFHPEIGEYCASSMPYDYTQGAYAVFSARAGYRVDERWTAALNVGNLGDRTYYQTPGHSQFGNWYGEPRSYMVTLRGTF</sequence>
<evidence type="ECO:0000256" key="13">
    <source>
        <dbReference type="ARBA" id="ARBA00023237"/>
    </source>
</evidence>
<dbReference type="Proteomes" id="UP001595904">
    <property type="component" value="Unassembled WGS sequence"/>
</dbReference>
<keyword evidence="12 18" id="KW-0675">Receptor</keyword>
<dbReference type="InterPro" id="IPR039426">
    <property type="entry name" value="TonB-dep_rcpt-like"/>
</dbReference>
<dbReference type="InterPro" id="IPR036942">
    <property type="entry name" value="Beta-barrel_TonB_sf"/>
</dbReference>
<keyword evidence="3 14" id="KW-0813">Transport</keyword>
<dbReference type="PANTHER" id="PTHR32552:SF74">
    <property type="entry name" value="HYDROXAMATE SIDEROPHORE RECEPTOR FHUE"/>
    <property type="match status" value="1"/>
</dbReference>
<reference evidence="19" key="1">
    <citation type="journal article" date="2019" name="Int. J. Syst. Evol. Microbiol.">
        <title>The Global Catalogue of Microorganisms (GCM) 10K type strain sequencing project: providing services to taxonomists for standard genome sequencing and annotation.</title>
        <authorList>
            <consortium name="The Broad Institute Genomics Platform"/>
            <consortium name="The Broad Institute Genome Sequencing Center for Infectious Disease"/>
            <person name="Wu L."/>
            <person name="Ma J."/>
        </authorList>
    </citation>
    <scope>NUCLEOTIDE SEQUENCE [LARGE SCALE GENOMIC DNA]</scope>
    <source>
        <strain evidence="19">CGMCC 1.10759</strain>
    </source>
</reference>
<dbReference type="NCBIfam" id="TIGR01783">
    <property type="entry name" value="TonB-siderophor"/>
    <property type="match status" value="1"/>
</dbReference>
<evidence type="ECO:0000256" key="2">
    <source>
        <dbReference type="ARBA" id="ARBA00009810"/>
    </source>
</evidence>
<evidence type="ECO:0000256" key="10">
    <source>
        <dbReference type="ARBA" id="ARBA00023077"/>
    </source>
</evidence>
<evidence type="ECO:0000256" key="11">
    <source>
        <dbReference type="ARBA" id="ARBA00023136"/>
    </source>
</evidence>
<dbReference type="PROSITE" id="PS52016">
    <property type="entry name" value="TONB_DEPENDENT_REC_3"/>
    <property type="match status" value="1"/>
</dbReference>
<feature type="short sequence motif" description="TonB C-terminal box" evidence="15">
    <location>
        <begin position="862"/>
        <end position="879"/>
    </location>
</feature>
<feature type="domain" description="Secretin/TonB short N-terminal" evidence="17">
    <location>
        <begin position="75"/>
        <end position="126"/>
    </location>
</feature>
<name>A0ABV8SNJ0_9GAMM</name>
<keyword evidence="10 16" id="KW-0798">TonB box</keyword>
<keyword evidence="7" id="KW-0732">Signal</keyword>
<keyword evidence="4 14" id="KW-1134">Transmembrane beta strand</keyword>
<evidence type="ECO:0000256" key="14">
    <source>
        <dbReference type="PROSITE-ProRule" id="PRU01360"/>
    </source>
</evidence>
<evidence type="ECO:0000256" key="12">
    <source>
        <dbReference type="ARBA" id="ARBA00023170"/>
    </source>
</evidence>
<accession>A0ABV8SNJ0</accession>
<keyword evidence="11 14" id="KW-0472">Membrane</keyword>
<evidence type="ECO:0000256" key="5">
    <source>
        <dbReference type="ARBA" id="ARBA00022496"/>
    </source>
</evidence>
<evidence type="ECO:0000256" key="8">
    <source>
        <dbReference type="ARBA" id="ARBA00023004"/>
    </source>
</evidence>
<dbReference type="InterPro" id="IPR010917">
    <property type="entry name" value="TonB_rcpt_CS"/>
</dbReference>
<keyword evidence="9" id="KW-0406">Ion transport</keyword>
<dbReference type="InterPro" id="IPR012910">
    <property type="entry name" value="Plug_dom"/>
</dbReference>
<keyword evidence="19" id="KW-1185">Reference proteome</keyword>
<organism evidence="18 19">
    <name type="scientific">Steroidobacter flavus</name>
    <dbReference type="NCBI Taxonomy" id="1842136"/>
    <lineage>
        <taxon>Bacteria</taxon>
        <taxon>Pseudomonadati</taxon>
        <taxon>Pseudomonadota</taxon>
        <taxon>Gammaproteobacteria</taxon>
        <taxon>Steroidobacterales</taxon>
        <taxon>Steroidobacteraceae</taxon>
        <taxon>Steroidobacter</taxon>
    </lineage>
</organism>
<dbReference type="InterPro" id="IPR011662">
    <property type="entry name" value="Secretin/TonB_short_N"/>
</dbReference>
<comment type="similarity">
    <text evidence="2 14 16">Belongs to the TonB-dependent receptor family.</text>
</comment>
<dbReference type="PROSITE" id="PS01156">
    <property type="entry name" value="TONB_DEPENDENT_REC_2"/>
    <property type="match status" value="1"/>
</dbReference>
<dbReference type="EMBL" id="JBHSDU010000002">
    <property type="protein sequence ID" value="MFC4308442.1"/>
    <property type="molecule type" value="Genomic_DNA"/>
</dbReference>
<evidence type="ECO:0000256" key="15">
    <source>
        <dbReference type="PROSITE-ProRule" id="PRU10144"/>
    </source>
</evidence>
<proteinExistence type="inferred from homology"/>
<dbReference type="RefSeq" id="WP_380595534.1">
    <property type="nucleotide sequence ID" value="NZ_JBHSDU010000002.1"/>
</dbReference>
<dbReference type="InterPro" id="IPR010105">
    <property type="entry name" value="TonB_sidphr_rcpt"/>
</dbReference>